<sequence>MNSSLSPPIVEGLLSYRINSKSSMSAAETPASLATKSNNCSLCLSMIVFTEWNSSAVSFGPSQQPPLEEEEEEDSGSSAAVATALVNPAIGNNWDSLLNSNLVLTSLSKWIANVGIFKIGLLTLINLATNFSCL</sequence>
<dbReference type="EMBL" id="JAEUBG010003778">
    <property type="protein sequence ID" value="KAH3682340.1"/>
    <property type="molecule type" value="Genomic_DNA"/>
</dbReference>
<keyword evidence="2" id="KW-1185">Reference proteome</keyword>
<protein>
    <submittedName>
        <fullName evidence="1">Uncharacterized protein</fullName>
    </submittedName>
</protein>
<evidence type="ECO:0000313" key="2">
    <source>
        <dbReference type="Proteomes" id="UP000774326"/>
    </source>
</evidence>
<reference evidence="1" key="1">
    <citation type="journal article" date="2021" name="Open Biol.">
        <title>Shared evolutionary footprints suggest mitochondrial oxidative damage underlies multiple complex I losses in fungi.</title>
        <authorList>
            <person name="Schikora-Tamarit M.A."/>
            <person name="Marcet-Houben M."/>
            <person name="Nosek J."/>
            <person name="Gabaldon T."/>
        </authorList>
    </citation>
    <scope>NUCLEOTIDE SEQUENCE</scope>
    <source>
        <strain evidence="1">CBS2887</strain>
    </source>
</reference>
<name>A0A9P8TKS4_WICPI</name>
<proteinExistence type="predicted"/>
<organism evidence="1 2">
    <name type="scientific">Wickerhamomyces pijperi</name>
    <name type="common">Yeast</name>
    <name type="synonym">Pichia pijperi</name>
    <dbReference type="NCBI Taxonomy" id="599730"/>
    <lineage>
        <taxon>Eukaryota</taxon>
        <taxon>Fungi</taxon>
        <taxon>Dikarya</taxon>
        <taxon>Ascomycota</taxon>
        <taxon>Saccharomycotina</taxon>
        <taxon>Saccharomycetes</taxon>
        <taxon>Phaffomycetales</taxon>
        <taxon>Wickerhamomycetaceae</taxon>
        <taxon>Wickerhamomyces</taxon>
    </lineage>
</organism>
<dbReference type="AlphaFoldDB" id="A0A9P8TKS4"/>
<reference evidence="1" key="2">
    <citation type="submission" date="2021-01" db="EMBL/GenBank/DDBJ databases">
        <authorList>
            <person name="Schikora-Tamarit M.A."/>
        </authorList>
    </citation>
    <scope>NUCLEOTIDE SEQUENCE</scope>
    <source>
        <strain evidence="1">CBS2887</strain>
    </source>
</reference>
<accession>A0A9P8TKS4</accession>
<dbReference type="Proteomes" id="UP000774326">
    <property type="component" value="Unassembled WGS sequence"/>
</dbReference>
<comment type="caution">
    <text evidence="1">The sequence shown here is derived from an EMBL/GenBank/DDBJ whole genome shotgun (WGS) entry which is preliminary data.</text>
</comment>
<evidence type="ECO:0000313" key="1">
    <source>
        <dbReference type="EMBL" id="KAH3682340.1"/>
    </source>
</evidence>
<gene>
    <name evidence="1" type="ORF">WICPIJ_006712</name>
</gene>